<organism evidence="2 3">
    <name type="scientific">Penaeus vannamei</name>
    <name type="common">Whiteleg shrimp</name>
    <name type="synonym">Litopenaeus vannamei</name>
    <dbReference type="NCBI Taxonomy" id="6689"/>
    <lineage>
        <taxon>Eukaryota</taxon>
        <taxon>Metazoa</taxon>
        <taxon>Ecdysozoa</taxon>
        <taxon>Arthropoda</taxon>
        <taxon>Crustacea</taxon>
        <taxon>Multicrustacea</taxon>
        <taxon>Malacostraca</taxon>
        <taxon>Eumalacostraca</taxon>
        <taxon>Eucarida</taxon>
        <taxon>Decapoda</taxon>
        <taxon>Dendrobranchiata</taxon>
        <taxon>Penaeoidea</taxon>
        <taxon>Penaeidae</taxon>
        <taxon>Penaeus</taxon>
    </lineage>
</organism>
<dbReference type="EMBL" id="QCYY01002669">
    <property type="protein sequence ID" value="ROT68414.1"/>
    <property type="molecule type" value="Genomic_DNA"/>
</dbReference>
<reference evidence="2 3" key="2">
    <citation type="submission" date="2019-01" db="EMBL/GenBank/DDBJ databases">
        <title>The decoding of complex shrimp genome reveals the adaptation for benthos swimmer, frequently molting mechanism and breeding impact on genome.</title>
        <authorList>
            <person name="Sun Y."/>
            <person name="Gao Y."/>
            <person name="Yu Y."/>
        </authorList>
    </citation>
    <scope>NUCLEOTIDE SEQUENCE [LARGE SCALE GENOMIC DNA]</scope>
    <source>
        <tissue evidence="2">Muscle</tissue>
    </source>
</reference>
<name>A0A423SVZ2_PENVA</name>
<gene>
    <name evidence="2" type="ORF">C7M84_013428</name>
</gene>
<dbReference type="OrthoDB" id="10010525at2759"/>
<comment type="caution">
    <text evidence="2">The sequence shown here is derived from an EMBL/GenBank/DDBJ whole genome shotgun (WGS) entry which is preliminary data.</text>
</comment>
<dbReference type="Proteomes" id="UP000283509">
    <property type="component" value="Unassembled WGS sequence"/>
</dbReference>
<sequence length="191" mass="21486">MLLWQQRRRRDTTPWPRQEARAGLKGVMVSLRLSLEGLPAKTEDSLLLLFLPVPKVTPRQSEPGSAASRREAPLSWNPEGPFLRPKLTLPAPRSLERPLLAVAEGARVRHNSTWHGYTKPILVFKPLGRLGNVMGVYASVWAVGRAYDVNVFMEAEVEEILRPVFPRLSMSALPVRFVGRSWVYLTRGGPD</sequence>
<feature type="region of interest" description="Disordered" evidence="1">
    <location>
        <begin position="57"/>
        <end position="79"/>
    </location>
</feature>
<evidence type="ECO:0000256" key="1">
    <source>
        <dbReference type="SAM" id="MobiDB-lite"/>
    </source>
</evidence>
<accession>A0A423SVZ2</accession>
<dbReference type="AlphaFoldDB" id="A0A423SVZ2"/>
<evidence type="ECO:0000313" key="3">
    <source>
        <dbReference type="Proteomes" id="UP000283509"/>
    </source>
</evidence>
<protein>
    <submittedName>
        <fullName evidence="2">Uncharacterized protein</fullName>
    </submittedName>
</protein>
<reference evidence="2 3" key="1">
    <citation type="submission" date="2018-04" db="EMBL/GenBank/DDBJ databases">
        <authorList>
            <person name="Zhang X."/>
            <person name="Yuan J."/>
            <person name="Li F."/>
            <person name="Xiang J."/>
        </authorList>
    </citation>
    <scope>NUCLEOTIDE SEQUENCE [LARGE SCALE GENOMIC DNA]</scope>
    <source>
        <tissue evidence="2">Muscle</tissue>
    </source>
</reference>
<proteinExistence type="predicted"/>
<keyword evidence="3" id="KW-1185">Reference proteome</keyword>
<evidence type="ECO:0000313" key="2">
    <source>
        <dbReference type="EMBL" id="ROT68414.1"/>
    </source>
</evidence>